<accession>A0A2P2QM97</accession>
<sequence>MVQQILRQVIKADIETYLLMPCFSFLLVSFP</sequence>
<dbReference type="AlphaFoldDB" id="A0A2P2QM97"/>
<protein>
    <submittedName>
        <fullName evidence="1">Uncharacterized protein</fullName>
    </submittedName>
</protein>
<reference evidence="1" key="1">
    <citation type="submission" date="2018-02" db="EMBL/GenBank/DDBJ databases">
        <title>Rhizophora mucronata_Transcriptome.</title>
        <authorList>
            <person name="Meera S.P."/>
            <person name="Sreeshan A."/>
            <person name="Augustine A."/>
        </authorList>
    </citation>
    <scope>NUCLEOTIDE SEQUENCE</scope>
    <source>
        <tissue evidence="1">Leaf</tissue>
    </source>
</reference>
<organism evidence="1">
    <name type="scientific">Rhizophora mucronata</name>
    <name type="common">Asiatic mangrove</name>
    <dbReference type="NCBI Taxonomy" id="61149"/>
    <lineage>
        <taxon>Eukaryota</taxon>
        <taxon>Viridiplantae</taxon>
        <taxon>Streptophyta</taxon>
        <taxon>Embryophyta</taxon>
        <taxon>Tracheophyta</taxon>
        <taxon>Spermatophyta</taxon>
        <taxon>Magnoliopsida</taxon>
        <taxon>eudicotyledons</taxon>
        <taxon>Gunneridae</taxon>
        <taxon>Pentapetalae</taxon>
        <taxon>rosids</taxon>
        <taxon>fabids</taxon>
        <taxon>Malpighiales</taxon>
        <taxon>Rhizophoraceae</taxon>
        <taxon>Rhizophora</taxon>
    </lineage>
</organism>
<dbReference type="EMBL" id="GGEC01087624">
    <property type="protein sequence ID" value="MBX68108.1"/>
    <property type="molecule type" value="Transcribed_RNA"/>
</dbReference>
<name>A0A2P2QM97_RHIMU</name>
<evidence type="ECO:0000313" key="1">
    <source>
        <dbReference type="EMBL" id="MBX68108.1"/>
    </source>
</evidence>
<proteinExistence type="predicted"/>